<reference evidence="2" key="1">
    <citation type="journal article" date="2016" name="Gigascience">
        <title>De novo construction of an expanded transcriptome assembly for the western tarnished plant bug, Lygus hesperus.</title>
        <authorList>
            <person name="Tassone E.E."/>
            <person name="Geib S.M."/>
            <person name="Hall B."/>
            <person name="Fabrick J.A."/>
            <person name="Brent C.S."/>
            <person name="Hull J.J."/>
        </authorList>
    </citation>
    <scope>NUCLEOTIDE SEQUENCE</scope>
</reference>
<feature type="region of interest" description="Disordered" evidence="1">
    <location>
        <begin position="130"/>
        <end position="149"/>
    </location>
</feature>
<evidence type="ECO:0000313" key="2">
    <source>
        <dbReference type="EMBL" id="JAQ01252.1"/>
    </source>
</evidence>
<dbReference type="AlphaFoldDB" id="A0A146L1Z5"/>
<organism evidence="2">
    <name type="scientific">Lygus hesperus</name>
    <name type="common">Western plant bug</name>
    <dbReference type="NCBI Taxonomy" id="30085"/>
    <lineage>
        <taxon>Eukaryota</taxon>
        <taxon>Metazoa</taxon>
        <taxon>Ecdysozoa</taxon>
        <taxon>Arthropoda</taxon>
        <taxon>Hexapoda</taxon>
        <taxon>Insecta</taxon>
        <taxon>Pterygota</taxon>
        <taxon>Neoptera</taxon>
        <taxon>Paraneoptera</taxon>
        <taxon>Hemiptera</taxon>
        <taxon>Heteroptera</taxon>
        <taxon>Panheteroptera</taxon>
        <taxon>Cimicomorpha</taxon>
        <taxon>Miridae</taxon>
        <taxon>Mirini</taxon>
        <taxon>Lygus</taxon>
    </lineage>
</organism>
<dbReference type="Gene3D" id="3.40.50.12660">
    <property type="match status" value="1"/>
</dbReference>
<name>A0A146L1Z5_LYGHE</name>
<dbReference type="EMBL" id="GDHC01017377">
    <property type="protein sequence ID" value="JAQ01252.1"/>
    <property type="molecule type" value="Transcribed_RNA"/>
</dbReference>
<gene>
    <name evidence="2" type="ORF">g.17833</name>
</gene>
<accession>A0A146L1Z5</accession>
<proteinExistence type="predicted"/>
<evidence type="ECO:0000256" key="1">
    <source>
        <dbReference type="SAM" id="MobiDB-lite"/>
    </source>
</evidence>
<protein>
    <submittedName>
        <fullName evidence="2">Uncharacterized protein</fullName>
    </submittedName>
</protein>
<sequence>MLLKTRDILLSKGYKQIPQLTSSKPLDLYKPFSLFGPITVNEQQMQHQVPQHYQYQGSVNYLPPGPSYQVPYTQYQPSPNQVAYASPNPCPPCFAINQTNNTQMPRQNNYILTNNTASSNAYTSKIPMLPTSNTSTVTSNDPNSANFRY</sequence>